<comment type="subunit">
    <text evidence="2">Homodimer.</text>
</comment>
<protein>
    <recommendedName>
        <fullName evidence="2">Nucleoid-associated protein HZY91_09710</fullName>
    </recommendedName>
</protein>
<dbReference type="InterPro" id="IPR036894">
    <property type="entry name" value="YbaB-like_sf"/>
</dbReference>
<name>A0ABS0LST9_9LACT</name>
<dbReference type="InterPro" id="IPR004401">
    <property type="entry name" value="YbaB/EbfC"/>
</dbReference>
<dbReference type="HAMAP" id="MF_00274">
    <property type="entry name" value="DNA_YbaB_EbfC"/>
    <property type="match status" value="1"/>
</dbReference>
<organism evidence="4 5">
    <name type="scientific">Facklamia lactis</name>
    <dbReference type="NCBI Taxonomy" id="2749967"/>
    <lineage>
        <taxon>Bacteria</taxon>
        <taxon>Bacillati</taxon>
        <taxon>Bacillota</taxon>
        <taxon>Bacilli</taxon>
        <taxon>Lactobacillales</taxon>
        <taxon>Aerococcaceae</taxon>
        <taxon>Facklamia</taxon>
    </lineage>
</organism>
<reference evidence="4 5" key="1">
    <citation type="submission" date="2020-07" db="EMBL/GenBank/DDBJ databases">
        <title>Facklamia lactis sp. nov., isolated from raw milk.</title>
        <authorList>
            <person name="Doll E.V."/>
            <person name="Huptas C."/>
            <person name="Staib L."/>
            <person name="Wenning M."/>
            <person name="Scherer S."/>
        </authorList>
    </citation>
    <scope>NUCLEOTIDE SEQUENCE [LARGE SCALE GENOMIC DNA]</scope>
    <source>
        <strain evidence="4 5">DSM 111018</strain>
    </source>
</reference>
<sequence length="104" mass="11974">MRGMGNMQNMMKQMQKVQKDMEKAQTELDKTVYTVEDSNQLVKVVINGKKQIQEIEIQEELIDPEDIEMLQDLLLATVNEAIQKVELASQETMGRFTQGLNLPF</sequence>
<dbReference type="NCBIfam" id="TIGR00103">
    <property type="entry name" value="DNA_YbaB_EbfC"/>
    <property type="match status" value="1"/>
</dbReference>
<dbReference type="SUPFAM" id="SSF82607">
    <property type="entry name" value="YbaB-like"/>
    <property type="match status" value="1"/>
</dbReference>
<comment type="function">
    <text evidence="2">Binds to DNA and alters its conformation. May be involved in regulation of gene expression, nucleoid organization and DNA protection.</text>
</comment>
<comment type="caution">
    <text evidence="4">The sequence shown here is derived from an EMBL/GenBank/DDBJ whole genome shotgun (WGS) entry which is preliminary data.</text>
</comment>
<dbReference type="PIRSF" id="PIRSF004555">
    <property type="entry name" value="UCP004555"/>
    <property type="match status" value="1"/>
</dbReference>
<feature type="compositionally biased region" description="Low complexity" evidence="3">
    <location>
        <begin position="1"/>
        <end position="16"/>
    </location>
</feature>
<evidence type="ECO:0000256" key="2">
    <source>
        <dbReference type="HAMAP-Rule" id="MF_00274"/>
    </source>
</evidence>
<evidence type="ECO:0000313" key="5">
    <source>
        <dbReference type="Proteomes" id="UP000721415"/>
    </source>
</evidence>
<dbReference type="PANTHER" id="PTHR33449">
    <property type="entry name" value="NUCLEOID-ASSOCIATED PROTEIN YBAB"/>
    <property type="match status" value="1"/>
</dbReference>
<evidence type="ECO:0000256" key="3">
    <source>
        <dbReference type="SAM" id="MobiDB-lite"/>
    </source>
</evidence>
<gene>
    <name evidence="4" type="ORF">HZY91_09710</name>
</gene>
<keyword evidence="2" id="KW-0963">Cytoplasm</keyword>
<dbReference type="Gene3D" id="3.30.1310.10">
    <property type="entry name" value="Nucleoid-associated protein YbaB-like domain"/>
    <property type="match status" value="1"/>
</dbReference>
<comment type="subcellular location">
    <subcellularLocation>
        <location evidence="2">Cytoplasm</location>
        <location evidence="2">Nucleoid</location>
    </subcellularLocation>
</comment>
<dbReference type="PANTHER" id="PTHR33449:SF1">
    <property type="entry name" value="NUCLEOID-ASSOCIATED PROTEIN YBAB"/>
    <property type="match status" value="1"/>
</dbReference>
<dbReference type="Pfam" id="PF02575">
    <property type="entry name" value="YbaB_DNA_bd"/>
    <property type="match status" value="1"/>
</dbReference>
<dbReference type="EMBL" id="JACBXQ010000006">
    <property type="protein sequence ID" value="MBG9987143.1"/>
    <property type="molecule type" value="Genomic_DNA"/>
</dbReference>
<feature type="region of interest" description="Disordered" evidence="3">
    <location>
        <begin position="1"/>
        <end position="21"/>
    </location>
</feature>
<evidence type="ECO:0000256" key="1">
    <source>
        <dbReference type="ARBA" id="ARBA00023125"/>
    </source>
</evidence>
<accession>A0ABS0LST9</accession>
<comment type="similarity">
    <text evidence="2">Belongs to the YbaB/EbfC family.</text>
</comment>
<keyword evidence="1 2" id="KW-0238">DNA-binding</keyword>
<evidence type="ECO:0000313" key="4">
    <source>
        <dbReference type="EMBL" id="MBG9987143.1"/>
    </source>
</evidence>
<dbReference type="Proteomes" id="UP000721415">
    <property type="component" value="Unassembled WGS sequence"/>
</dbReference>
<keyword evidence="5" id="KW-1185">Reference proteome</keyword>
<proteinExistence type="inferred from homology"/>